<feature type="transmembrane region" description="Helical" evidence="5">
    <location>
        <begin position="157"/>
        <end position="176"/>
    </location>
</feature>
<evidence type="ECO:0000313" key="7">
    <source>
        <dbReference type="EMBL" id="MBB5350870.1"/>
    </source>
</evidence>
<evidence type="ECO:0000256" key="4">
    <source>
        <dbReference type="ARBA" id="ARBA00023136"/>
    </source>
</evidence>
<feature type="transmembrane region" description="Helical" evidence="5">
    <location>
        <begin position="434"/>
        <end position="450"/>
    </location>
</feature>
<protein>
    <recommendedName>
        <fullName evidence="6">O-antigen ligase-related domain-containing protein</fullName>
    </recommendedName>
</protein>
<dbReference type="Pfam" id="PF04932">
    <property type="entry name" value="Wzy_C"/>
    <property type="match status" value="1"/>
</dbReference>
<feature type="transmembrane region" description="Helical" evidence="5">
    <location>
        <begin position="365"/>
        <end position="392"/>
    </location>
</feature>
<proteinExistence type="predicted"/>
<evidence type="ECO:0000256" key="5">
    <source>
        <dbReference type="SAM" id="Phobius"/>
    </source>
</evidence>
<organism evidence="7 8">
    <name type="scientific">Haloferula luteola</name>
    <dbReference type="NCBI Taxonomy" id="595692"/>
    <lineage>
        <taxon>Bacteria</taxon>
        <taxon>Pseudomonadati</taxon>
        <taxon>Verrucomicrobiota</taxon>
        <taxon>Verrucomicrobiia</taxon>
        <taxon>Verrucomicrobiales</taxon>
        <taxon>Verrucomicrobiaceae</taxon>
        <taxon>Haloferula</taxon>
    </lineage>
</organism>
<feature type="domain" description="O-antigen ligase-related" evidence="6">
    <location>
        <begin position="223"/>
        <end position="381"/>
    </location>
</feature>
<feature type="transmembrane region" description="Helical" evidence="5">
    <location>
        <begin position="191"/>
        <end position="207"/>
    </location>
</feature>
<dbReference type="PANTHER" id="PTHR37422">
    <property type="entry name" value="TEICHURONIC ACID BIOSYNTHESIS PROTEIN TUAE"/>
    <property type="match status" value="1"/>
</dbReference>
<keyword evidence="3 5" id="KW-1133">Transmembrane helix</keyword>
<gene>
    <name evidence="7" type="ORF">HNR46_001104</name>
</gene>
<comment type="subcellular location">
    <subcellularLocation>
        <location evidence="1">Membrane</location>
        <topology evidence="1">Multi-pass membrane protein</topology>
    </subcellularLocation>
</comment>
<evidence type="ECO:0000256" key="2">
    <source>
        <dbReference type="ARBA" id="ARBA00022692"/>
    </source>
</evidence>
<feature type="transmembrane region" description="Helical" evidence="5">
    <location>
        <begin position="216"/>
        <end position="234"/>
    </location>
</feature>
<sequence length="468" mass="51898">MEIVKTLIKVIVIAFVYLGLGPALGVMMKGRDGLRRFLLGFLAFELVRPPSDFTLMLYSIETYRGHTKGFEFNFLEAIAMGFAVAAILEKRKDFRYLPPGLGAWLLWIGASLVSVVAALEPLYVFMPAFKYLKMAFIWVGVFAAVRDMKDVLALMRGFAVALIVQVIVCLWGRYVQGGFRVMGWFEHQNPMAMWSYMVAFPLLALAISKETKMKDVGLFFAAFGSAGLVVVLSVSRASLAAFGLGAALVMLGSFVHGFTVRRVSLGLAGAIGGLVVIGVAADTFMARMEGGDDSPENDLRYALNQQSAAMFHDHPMTGIGWNNFGLANSRPRGTKYSEVLENWERNRGRNIYPENFQKNPLTESLYWLMLAENGALGFGTFLLIVALTMGYGIRSTVAFWRTPAGLFLMGMTISLAVTYFHGQVERVLTQTKNLTTWVIFCAIVARGEWWRREAKKARKAARLTARAS</sequence>
<evidence type="ECO:0000256" key="1">
    <source>
        <dbReference type="ARBA" id="ARBA00004141"/>
    </source>
</evidence>
<evidence type="ECO:0000259" key="6">
    <source>
        <dbReference type="Pfam" id="PF04932"/>
    </source>
</evidence>
<dbReference type="InterPro" id="IPR051533">
    <property type="entry name" value="WaaL-like"/>
</dbReference>
<dbReference type="AlphaFoldDB" id="A0A840VA98"/>
<feature type="transmembrane region" description="Helical" evidence="5">
    <location>
        <begin position="240"/>
        <end position="258"/>
    </location>
</feature>
<feature type="transmembrane region" description="Helical" evidence="5">
    <location>
        <begin position="265"/>
        <end position="286"/>
    </location>
</feature>
<keyword evidence="2 5" id="KW-0812">Transmembrane</keyword>
<feature type="transmembrane region" description="Helical" evidence="5">
    <location>
        <begin position="6"/>
        <end position="25"/>
    </location>
</feature>
<keyword evidence="8" id="KW-1185">Reference proteome</keyword>
<reference evidence="7 8" key="1">
    <citation type="submission" date="2020-08" db="EMBL/GenBank/DDBJ databases">
        <title>Genomic Encyclopedia of Type Strains, Phase IV (KMG-IV): sequencing the most valuable type-strain genomes for metagenomic binning, comparative biology and taxonomic classification.</title>
        <authorList>
            <person name="Goeker M."/>
        </authorList>
    </citation>
    <scope>NUCLEOTIDE SEQUENCE [LARGE SCALE GENOMIC DNA]</scope>
    <source>
        <strain evidence="7 8">YC6886</strain>
    </source>
</reference>
<dbReference type="InterPro" id="IPR007016">
    <property type="entry name" value="O-antigen_ligase-rel_domated"/>
</dbReference>
<feature type="transmembrane region" description="Helical" evidence="5">
    <location>
        <begin position="72"/>
        <end position="89"/>
    </location>
</feature>
<dbReference type="Proteomes" id="UP000557717">
    <property type="component" value="Unassembled WGS sequence"/>
</dbReference>
<feature type="transmembrane region" description="Helical" evidence="5">
    <location>
        <begin position="101"/>
        <end position="119"/>
    </location>
</feature>
<evidence type="ECO:0000313" key="8">
    <source>
        <dbReference type="Proteomes" id="UP000557717"/>
    </source>
</evidence>
<name>A0A840VA98_9BACT</name>
<dbReference type="GO" id="GO:0016020">
    <property type="term" value="C:membrane"/>
    <property type="evidence" value="ECO:0007669"/>
    <property type="project" value="UniProtKB-SubCell"/>
</dbReference>
<keyword evidence="4 5" id="KW-0472">Membrane</keyword>
<feature type="transmembrane region" description="Helical" evidence="5">
    <location>
        <begin position="404"/>
        <end position="422"/>
    </location>
</feature>
<evidence type="ECO:0000256" key="3">
    <source>
        <dbReference type="ARBA" id="ARBA00022989"/>
    </source>
</evidence>
<accession>A0A840VA98</accession>
<dbReference type="PANTHER" id="PTHR37422:SF13">
    <property type="entry name" value="LIPOPOLYSACCHARIDE BIOSYNTHESIS PROTEIN PA4999-RELATED"/>
    <property type="match status" value="1"/>
</dbReference>
<dbReference type="EMBL" id="JACHFD010000004">
    <property type="protein sequence ID" value="MBB5350870.1"/>
    <property type="molecule type" value="Genomic_DNA"/>
</dbReference>
<comment type="caution">
    <text evidence="7">The sequence shown here is derived from an EMBL/GenBank/DDBJ whole genome shotgun (WGS) entry which is preliminary data.</text>
</comment>